<proteinExistence type="predicted"/>
<evidence type="ECO:0000259" key="3">
    <source>
        <dbReference type="PROSITE" id="PS50110"/>
    </source>
</evidence>
<accession>A0A1W6ZGM4</accession>
<organism evidence="4 5">
    <name type="scientific">Bordetella genomosp. 13</name>
    <dbReference type="NCBI Taxonomy" id="463040"/>
    <lineage>
        <taxon>Bacteria</taxon>
        <taxon>Pseudomonadati</taxon>
        <taxon>Pseudomonadota</taxon>
        <taxon>Betaproteobacteria</taxon>
        <taxon>Burkholderiales</taxon>
        <taxon>Alcaligenaceae</taxon>
        <taxon>Bordetella</taxon>
    </lineage>
</organism>
<dbReference type="STRING" id="463040.CAL15_20415"/>
<evidence type="ECO:0000313" key="5">
    <source>
        <dbReference type="Proteomes" id="UP000194161"/>
    </source>
</evidence>
<evidence type="ECO:0000256" key="1">
    <source>
        <dbReference type="ARBA" id="ARBA00022553"/>
    </source>
</evidence>
<dbReference type="Gene3D" id="3.40.50.2300">
    <property type="match status" value="1"/>
</dbReference>
<dbReference type="PANTHER" id="PTHR44591:SF25">
    <property type="entry name" value="CHEMOTAXIS TWO-COMPONENT RESPONSE REGULATOR"/>
    <property type="match status" value="1"/>
</dbReference>
<dbReference type="InterPro" id="IPR050595">
    <property type="entry name" value="Bact_response_regulator"/>
</dbReference>
<dbReference type="InterPro" id="IPR011006">
    <property type="entry name" value="CheY-like_superfamily"/>
</dbReference>
<dbReference type="Proteomes" id="UP000194161">
    <property type="component" value="Chromosome"/>
</dbReference>
<dbReference type="CDD" id="cd17562">
    <property type="entry name" value="REC_CheY4-like"/>
    <property type="match status" value="1"/>
</dbReference>
<dbReference type="InterPro" id="IPR001789">
    <property type="entry name" value="Sig_transdc_resp-reg_receiver"/>
</dbReference>
<feature type="domain" description="Response regulatory" evidence="3">
    <location>
        <begin position="4"/>
        <end position="120"/>
    </location>
</feature>
<protein>
    <submittedName>
        <fullName evidence="4">Two-component system response regulator</fullName>
    </submittedName>
</protein>
<dbReference type="AlphaFoldDB" id="A0A1W6ZGM4"/>
<dbReference type="RefSeq" id="WP_086080165.1">
    <property type="nucleotide sequence ID" value="NZ_CP021111.1"/>
</dbReference>
<dbReference type="Pfam" id="PF00072">
    <property type="entry name" value="Response_reg"/>
    <property type="match status" value="1"/>
</dbReference>
<evidence type="ECO:0000256" key="2">
    <source>
        <dbReference type="PROSITE-ProRule" id="PRU00169"/>
    </source>
</evidence>
<dbReference type="OrthoDB" id="9801101at2"/>
<dbReference type="KEGG" id="bgm:CAL15_20415"/>
<evidence type="ECO:0000313" key="4">
    <source>
        <dbReference type="EMBL" id="ARP96516.1"/>
    </source>
</evidence>
<dbReference type="SUPFAM" id="SSF52172">
    <property type="entry name" value="CheY-like"/>
    <property type="match status" value="1"/>
</dbReference>
<dbReference type="PROSITE" id="PS50110">
    <property type="entry name" value="RESPONSE_REGULATORY"/>
    <property type="match status" value="1"/>
</dbReference>
<keyword evidence="1 2" id="KW-0597">Phosphoprotein</keyword>
<feature type="modified residue" description="4-aspartylphosphate" evidence="2">
    <location>
        <position position="53"/>
    </location>
</feature>
<dbReference type="EMBL" id="CP021111">
    <property type="protein sequence ID" value="ARP96516.1"/>
    <property type="molecule type" value="Genomic_DNA"/>
</dbReference>
<dbReference type="GO" id="GO:0000160">
    <property type="term" value="P:phosphorelay signal transduction system"/>
    <property type="evidence" value="ECO:0007669"/>
    <property type="project" value="InterPro"/>
</dbReference>
<reference evidence="4 5" key="1">
    <citation type="submission" date="2017-05" db="EMBL/GenBank/DDBJ databases">
        <title>Complete and WGS of Bordetella genogroups.</title>
        <authorList>
            <person name="Spilker T."/>
            <person name="LiPuma J."/>
        </authorList>
    </citation>
    <scope>NUCLEOTIDE SEQUENCE [LARGE SCALE GENOMIC DNA]</scope>
    <source>
        <strain evidence="4 5">AU7206</strain>
    </source>
</reference>
<name>A0A1W6ZGM4_9BORD</name>
<keyword evidence="5" id="KW-1185">Reference proteome</keyword>
<sequence>MPKTILIVDDSASVRQVVGIALRGAGYDVIEGRDGQDALKHLDGKKVHLIISDVNMPNMDGITFLKTVKQLPAYRFTPVLMLTTESQEEKKREGQLAGAKAWMVKPFQPAQLLGAVERLMPP</sequence>
<dbReference type="SMART" id="SM00448">
    <property type="entry name" value="REC"/>
    <property type="match status" value="1"/>
</dbReference>
<dbReference type="PANTHER" id="PTHR44591">
    <property type="entry name" value="STRESS RESPONSE REGULATOR PROTEIN 1"/>
    <property type="match status" value="1"/>
</dbReference>
<gene>
    <name evidence="4" type="ORF">CAL15_20415</name>
</gene>